<evidence type="ECO:0000259" key="3">
    <source>
        <dbReference type="Pfam" id="PF11774"/>
    </source>
</evidence>
<dbReference type="Pfam" id="PF23359">
    <property type="entry name" value="Lsr2_DNA-bd"/>
    <property type="match status" value="1"/>
</dbReference>
<feature type="domain" description="Lsr2 dimerization" evidence="3">
    <location>
        <begin position="1"/>
        <end position="58"/>
    </location>
</feature>
<organism evidence="5 6">
    <name type="scientific">Ornithinimicrobium cerasi</name>
    <dbReference type="NCBI Taxonomy" id="2248773"/>
    <lineage>
        <taxon>Bacteria</taxon>
        <taxon>Bacillati</taxon>
        <taxon>Actinomycetota</taxon>
        <taxon>Actinomycetes</taxon>
        <taxon>Micrococcales</taxon>
        <taxon>Ornithinimicrobiaceae</taxon>
        <taxon>Ornithinimicrobium</taxon>
    </lineage>
</organism>
<evidence type="ECO:0000256" key="2">
    <source>
        <dbReference type="SAM" id="MobiDB-lite"/>
    </source>
</evidence>
<feature type="region of interest" description="Disordered" evidence="2">
    <location>
        <begin position="56"/>
        <end position="117"/>
    </location>
</feature>
<dbReference type="GO" id="GO:0003677">
    <property type="term" value="F:DNA binding"/>
    <property type="evidence" value="ECO:0007669"/>
    <property type="project" value="UniProtKB-KW"/>
</dbReference>
<keyword evidence="1" id="KW-0238">DNA-binding</keyword>
<dbReference type="AlphaFoldDB" id="A0A285VQI4"/>
<protein>
    <submittedName>
        <fullName evidence="5">Lsr2 protein</fullName>
    </submittedName>
</protein>
<evidence type="ECO:0000313" key="6">
    <source>
        <dbReference type="Proteomes" id="UP000219688"/>
    </source>
</evidence>
<dbReference type="InterPro" id="IPR036625">
    <property type="entry name" value="E3-bd_dom_sf"/>
</dbReference>
<dbReference type="GO" id="GO:0016746">
    <property type="term" value="F:acyltransferase activity"/>
    <property type="evidence" value="ECO:0007669"/>
    <property type="project" value="InterPro"/>
</dbReference>
<name>A0A285VQI4_9MICO</name>
<dbReference type="Gene3D" id="3.30.60.230">
    <property type="entry name" value="Lsr2, dimerization domain"/>
    <property type="match status" value="1"/>
</dbReference>
<evidence type="ECO:0000259" key="4">
    <source>
        <dbReference type="Pfam" id="PF23359"/>
    </source>
</evidence>
<feature type="domain" description="Lsr2 DNA-binding" evidence="4">
    <location>
        <begin position="82"/>
        <end position="116"/>
    </location>
</feature>
<dbReference type="Pfam" id="PF11774">
    <property type="entry name" value="Lsr2"/>
    <property type="match status" value="1"/>
</dbReference>
<accession>A0A285VQI4</accession>
<dbReference type="InterPro" id="IPR024412">
    <property type="entry name" value="Lsr2_dim_dom"/>
</dbReference>
<dbReference type="InterPro" id="IPR055370">
    <property type="entry name" value="Lsr2_DNA-bd"/>
</dbReference>
<evidence type="ECO:0000313" key="5">
    <source>
        <dbReference type="EMBL" id="SOC56334.1"/>
    </source>
</evidence>
<reference evidence="6" key="1">
    <citation type="submission" date="2017-08" db="EMBL/GenBank/DDBJ databases">
        <authorList>
            <person name="Varghese N."/>
            <person name="Submissions S."/>
        </authorList>
    </citation>
    <scope>NUCLEOTIDE SEQUENCE [LARGE SCALE GENOMIC DNA]</scope>
    <source>
        <strain evidence="6">USBA17B2</strain>
    </source>
</reference>
<dbReference type="InterPro" id="IPR042261">
    <property type="entry name" value="Lsr2-like_dimerization"/>
</dbReference>
<dbReference type="RefSeq" id="WP_097188461.1">
    <property type="nucleotide sequence ID" value="NZ_OBQK01000007.1"/>
</dbReference>
<feature type="compositionally biased region" description="Basic and acidic residues" evidence="2">
    <location>
        <begin position="81"/>
        <end position="96"/>
    </location>
</feature>
<proteinExistence type="predicted"/>
<dbReference type="Gene3D" id="4.10.320.10">
    <property type="entry name" value="E3-binding domain"/>
    <property type="match status" value="1"/>
</dbReference>
<gene>
    <name evidence="5" type="ORF">SAMN05421879_107114</name>
</gene>
<feature type="compositionally biased region" description="Low complexity" evidence="2">
    <location>
        <begin position="68"/>
        <end position="80"/>
    </location>
</feature>
<keyword evidence="6" id="KW-1185">Reference proteome</keyword>
<evidence type="ECO:0000256" key="1">
    <source>
        <dbReference type="ARBA" id="ARBA00023125"/>
    </source>
</evidence>
<sequence>MVQRVQVVLEDDVTGGEATETVEFSLDGVSYEIDVNDENASRLRNDLAVWIADARRAGGRRQTRRRQSASSGSGTGSASAKSEELARVREWGRENGYKVSSRGRVPQELQDAYAAAH</sequence>
<feature type="compositionally biased region" description="Basic residues" evidence="2">
    <location>
        <begin position="57"/>
        <end position="67"/>
    </location>
</feature>
<dbReference type="Proteomes" id="UP000219688">
    <property type="component" value="Unassembled WGS sequence"/>
</dbReference>
<dbReference type="EMBL" id="OBQK01000007">
    <property type="protein sequence ID" value="SOC56334.1"/>
    <property type="molecule type" value="Genomic_DNA"/>
</dbReference>